<dbReference type="SUPFAM" id="SSF54427">
    <property type="entry name" value="NTF2-like"/>
    <property type="match status" value="1"/>
</dbReference>
<sequence length="187" mass="20554">MSETSDLAAKLTALAATVADLTARVRELEDDRAIRDLLAHYGYTADTCKDEEFVELYTEDGRIKVAASAKARAAFGSGEWVLYETKDGVRDFITHPKGHHSPALYGKSMHLQGNNLVTEIQGDEAVARGYQVAIVADDQGTRVLSAGNNQWQLRKVDGRWLIRERRGAYLGDDHFTSNLDAPADGDS</sequence>
<dbReference type="STRING" id="298654.FraEuI1c_2798"/>
<feature type="domain" description="SnoaL-like" evidence="1">
    <location>
        <begin position="26"/>
        <end position="166"/>
    </location>
</feature>
<gene>
    <name evidence="2" type="ordered locus">FraEuI1c_2798</name>
</gene>
<evidence type="ECO:0000313" key="2">
    <source>
        <dbReference type="EMBL" id="ADP80825.1"/>
    </source>
</evidence>
<dbReference type="RefSeq" id="WP_013423943.1">
    <property type="nucleotide sequence ID" value="NC_014666.1"/>
</dbReference>
<dbReference type="KEGG" id="fri:FraEuI1c_2798"/>
<dbReference type="Gene3D" id="3.10.450.50">
    <property type="match status" value="1"/>
</dbReference>
<evidence type="ECO:0000259" key="1">
    <source>
        <dbReference type="Pfam" id="PF13577"/>
    </source>
</evidence>
<dbReference type="HOGENOM" id="CLU_1445714_0_0_11"/>
<dbReference type="OrthoDB" id="8225471at2"/>
<proteinExistence type="predicted"/>
<dbReference type="Proteomes" id="UP000002484">
    <property type="component" value="Chromosome"/>
</dbReference>
<dbReference type="AlphaFoldDB" id="E3J7S1"/>
<evidence type="ECO:0000313" key="3">
    <source>
        <dbReference type="Proteomes" id="UP000002484"/>
    </source>
</evidence>
<dbReference type="InterPro" id="IPR032710">
    <property type="entry name" value="NTF2-like_dom_sf"/>
</dbReference>
<accession>E3J7S1</accession>
<name>E3J7S1_PSEI1</name>
<dbReference type="Pfam" id="PF13577">
    <property type="entry name" value="SnoaL_4"/>
    <property type="match status" value="1"/>
</dbReference>
<dbReference type="EMBL" id="CP002299">
    <property type="protein sequence ID" value="ADP80825.1"/>
    <property type="molecule type" value="Genomic_DNA"/>
</dbReference>
<dbReference type="InParanoid" id="E3J7S1"/>
<reference evidence="2 3" key="1">
    <citation type="submission" date="2010-10" db="EMBL/GenBank/DDBJ databases">
        <title>Complete sequence of Frankia sp. EuI1c.</title>
        <authorList>
            <consortium name="US DOE Joint Genome Institute"/>
            <person name="Lucas S."/>
            <person name="Copeland A."/>
            <person name="Lapidus A."/>
            <person name="Cheng J.-F."/>
            <person name="Bruce D."/>
            <person name="Goodwin L."/>
            <person name="Pitluck S."/>
            <person name="Chertkov O."/>
            <person name="Detter J.C."/>
            <person name="Han C."/>
            <person name="Tapia R."/>
            <person name="Land M."/>
            <person name="Hauser L."/>
            <person name="Jeffries C."/>
            <person name="Kyrpides N."/>
            <person name="Ivanova N."/>
            <person name="Mikhailova N."/>
            <person name="Beauchemin N."/>
            <person name="Sen A."/>
            <person name="Sur S.A."/>
            <person name="Gtari M."/>
            <person name="Wall L."/>
            <person name="Tisa L."/>
            <person name="Woyke T."/>
        </authorList>
    </citation>
    <scope>NUCLEOTIDE SEQUENCE [LARGE SCALE GENOMIC DNA]</scope>
    <source>
        <strain evidence="3">DSM 45817 / CECT 9037 / EuI1c</strain>
    </source>
</reference>
<keyword evidence="3" id="KW-1185">Reference proteome</keyword>
<dbReference type="InterPro" id="IPR037401">
    <property type="entry name" value="SnoaL-like"/>
</dbReference>
<organism evidence="2 3">
    <name type="scientific">Pseudofrankia inefficax (strain DSM 45817 / CECT 9037 / DDB 130130 / EuI1c)</name>
    <name type="common">Frankia inefficax</name>
    <dbReference type="NCBI Taxonomy" id="298654"/>
    <lineage>
        <taxon>Bacteria</taxon>
        <taxon>Bacillati</taxon>
        <taxon>Actinomycetota</taxon>
        <taxon>Actinomycetes</taxon>
        <taxon>Frankiales</taxon>
        <taxon>Frankiaceae</taxon>
        <taxon>Pseudofrankia</taxon>
    </lineage>
</organism>
<protein>
    <recommendedName>
        <fullName evidence="1">SnoaL-like domain-containing protein</fullName>
    </recommendedName>
</protein>